<accession>A0ABX3FML0</accession>
<keyword evidence="2" id="KW-1185">Reference proteome</keyword>
<dbReference type="Gene3D" id="3.40.50.300">
    <property type="entry name" value="P-loop containing nucleotide triphosphate hydrolases"/>
    <property type="match status" value="1"/>
</dbReference>
<name>A0ABX3FML0_9VIBR</name>
<dbReference type="PANTHER" id="PTHR13308">
    <property type="entry name" value="NEDD4-BINDING PROTEIN 2-LIKE 1"/>
    <property type="match status" value="1"/>
</dbReference>
<dbReference type="EMBL" id="MJMI01000079">
    <property type="protein sequence ID" value="OLQ94052.1"/>
    <property type="molecule type" value="Genomic_DNA"/>
</dbReference>
<proteinExistence type="predicted"/>
<reference evidence="1 2" key="1">
    <citation type="submission" date="2016-09" db="EMBL/GenBank/DDBJ databases">
        <title>Genomic Taxonomy of the Vibrionaceae.</title>
        <authorList>
            <person name="Gonzalez-Castillo A."/>
            <person name="Gomez-Gil B."/>
            <person name="Enciso-Ibarra K."/>
        </authorList>
    </citation>
    <scope>NUCLEOTIDE SEQUENCE [LARGE SCALE GENOMIC DNA]</scope>
    <source>
        <strain evidence="1 2">CAIM 1731</strain>
    </source>
</reference>
<evidence type="ECO:0000313" key="2">
    <source>
        <dbReference type="Proteomes" id="UP000186206"/>
    </source>
</evidence>
<gene>
    <name evidence="1" type="ORF">BIY21_09925</name>
</gene>
<dbReference type="Proteomes" id="UP000186206">
    <property type="component" value="Unassembled WGS sequence"/>
</dbReference>
<dbReference type="InterPro" id="IPR027417">
    <property type="entry name" value="P-loop_NTPase"/>
</dbReference>
<dbReference type="Pfam" id="PF13671">
    <property type="entry name" value="AAA_33"/>
    <property type="match status" value="1"/>
</dbReference>
<dbReference type="SUPFAM" id="SSF52540">
    <property type="entry name" value="P-loop containing nucleoside triphosphate hydrolases"/>
    <property type="match status" value="1"/>
</dbReference>
<dbReference type="RefSeq" id="WP_075648928.1">
    <property type="nucleotide sequence ID" value="NZ_AP019657.1"/>
</dbReference>
<comment type="caution">
    <text evidence="1">The sequence shown here is derived from an EMBL/GenBank/DDBJ whole genome shotgun (WGS) entry which is preliminary data.</text>
</comment>
<evidence type="ECO:0000313" key="1">
    <source>
        <dbReference type="EMBL" id="OLQ94052.1"/>
    </source>
</evidence>
<sequence length="126" mass="14872">MPKLILIRGLPGSGKSTLAKTFQAQHFEADMYFIDKNGEYRFNPTLLEKAHAWCKQQTEQALRRGEDVVVANTFVRRWEIQPYYQLARKLKVEFEIIECHGEYGSIHGVEQSVIEKMRAKWQEWRV</sequence>
<dbReference type="PANTHER" id="PTHR13308:SF40">
    <property type="entry name" value="NEDD4-BINDING PROTEIN 2-LIKE 1"/>
    <property type="match status" value="1"/>
</dbReference>
<protein>
    <submittedName>
        <fullName evidence="1">AAA family ATPase</fullName>
    </submittedName>
</protein>
<dbReference type="CDD" id="cd02019">
    <property type="entry name" value="NK"/>
    <property type="match status" value="1"/>
</dbReference>
<dbReference type="InterPro" id="IPR026302">
    <property type="entry name" value="NEDD4-bd_p2"/>
</dbReference>
<organism evidence="1 2">
    <name type="scientific">Vibrio ponticus</name>
    <dbReference type="NCBI Taxonomy" id="265668"/>
    <lineage>
        <taxon>Bacteria</taxon>
        <taxon>Pseudomonadati</taxon>
        <taxon>Pseudomonadota</taxon>
        <taxon>Gammaproteobacteria</taxon>
        <taxon>Vibrionales</taxon>
        <taxon>Vibrionaceae</taxon>
        <taxon>Vibrio</taxon>
    </lineage>
</organism>